<name>A0A820LBB5_9BILA</name>
<comment type="caution">
    <text evidence="1">The sequence shown here is derived from an EMBL/GenBank/DDBJ whole genome shotgun (WGS) entry which is preliminary data.</text>
</comment>
<accession>A0A820LBB5</accession>
<reference evidence="1" key="1">
    <citation type="submission" date="2021-02" db="EMBL/GenBank/DDBJ databases">
        <authorList>
            <person name="Nowell W R."/>
        </authorList>
    </citation>
    <scope>NUCLEOTIDE SEQUENCE</scope>
</reference>
<evidence type="ECO:0000313" key="1">
    <source>
        <dbReference type="EMBL" id="CAF4352900.1"/>
    </source>
</evidence>
<gene>
    <name evidence="1" type="ORF">HFQ381_LOCUS16860</name>
</gene>
<sequence>MSSVPVQLLIYVIPRPTCFDAPLIMPLTGCLEVSVGMKKSFTLFFIDLCNPNISDVADITVSRPMAGMLISNMIYLPTNVSVVYITLTWTPQASLLIVADVYHCLLISEPVQSKQRKLRHQFWSDAAPCNVCHSSHGQCSRMHDRQMRHNIPNYYRQQYINEEAPTKFPENLQYRDSFQFHSSSLFDRSSPTQTRTTLICHGARCMPCQELKLKRM</sequence>
<dbReference type="Proteomes" id="UP000663851">
    <property type="component" value="Unassembled WGS sequence"/>
</dbReference>
<dbReference type="EMBL" id="CAJOBO010001218">
    <property type="protein sequence ID" value="CAF4352900.1"/>
    <property type="molecule type" value="Genomic_DNA"/>
</dbReference>
<dbReference type="AlphaFoldDB" id="A0A820LBB5"/>
<proteinExistence type="predicted"/>
<organism evidence="1 2">
    <name type="scientific">Rotaria socialis</name>
    <dbReference type="NCBI Taxonomy" id="392032"/>
    <lineage>
        <taxon>Eukaryota</taxon>
        <taxon>Metazoa</taxon>
        <taxon>Spiralia</taxon>
        <taxon>Gnathifera</taxon>
        <taxon>Rotifera</taxon>
        <taxon>Eurotatoria</taxon>
        <taxon>Bdelloidea</taxon>
        <taxon>Philodinida</taxon>
        <taxon>Philodinidae</taxon>
        <taxon>Rotaria</taxon>
    </lineage>
</organism>
<evidence type="ECO:0000313" key="2">
    <source>
        <dbReference type="Proteomes" id="UP000663851"/>
    </source>
</evidence>
<protein>
    <submittedName>
        <fullName evidence="1">Uncharacterized protein</fullName>
    </submittedName>
</protein>